<name>A0AAN9Q9V8_CANGL</name>
<organism evidence="1 2">
    <name type="scientific">Canavalia gladiata</name>
    <name type="common">Sword bean</name>
    <name type="synonym">Dolichos gladiatus</name>
    <dbReference type="NCBI Taxonomy" id="3824"/>
    <lineage>
        <taxon>Eukaryota</taxon>
        <taxon>Viridiplantae</taxon>
        <taxon>Streptophyta</taxon>
        <taxon>Embryophyta</taxon>
        <taxon>Tracheophyta</taxon>
        <taxon>Spermatophyta</taxon>
        <taxon>Magnoliopsida</taxon>
        <taxon>eudicotyledons</taxon>
        <taxon>Gunneridae</taxon>
        <taxon>Pentapetalae</taxon>
        <taxon>rosids</taxon>
        <taxon>fabids</taxon>
        <taxon>Fabales</taxon>
        <taxon>Fabaceae</taxon>
        <taxon>Papilionoideae</taxon>
        <taxon>50 kb inversion clade</taxon>
        <taxon>NPAAA clade</taxon>
        <taxon>indigoferoid/millettioid clade</taxon>
        <taxon>Phaseoleae</taxon>
        <taxon>Canavalia</taxon>
    </lineage>
</organism>
<evidence type="ECO:0000313" key="1">
    <source>
        <dbReference type="EMBL" id="KAK7323238.1"/>
    </source>
</evidence>
<reference evidence="1 2" key="1">
    <citation type="submission" date="2024-01" db="EMBL/GenBank/DDBJ databases">
        <title>The genomes of 5 underutilized Papilionoideae crops provide insights into root nodulation and disease resistanc.</title>
        <authorList>
            <person name="Jiang F."/>
        </authorList>
    </citation>
    <scope>NUCLEOTIDE SEQUENCE [LARGE SCALE GENOMIC DNA]</scope>
    <source>
        <strain evidence="1">LVBAO_FW01</strain>
        <tissue evidence="1">Leaves</tissue>
    </source>
</reference>
<accession>A0AAN9Q9V8</accession>
<gene>
    <name evidence="1" type="ORF">VNO77_26703</name>
</gene>
<dbReference type="AlphaFoldDB" id="A0AAN9Q9V8"/>
<protein>
    <submittedName>
        <fullName evidence="1">Uncharacterized protein</fullName>
    </submittedName>
</protein>
<proteinExistence type="predicted"/>
<evidence type="ECO:0000313" key="2">
    <source>
        <dbReference type="Proteomes" id="UP001367508"/>
    </source>
</evidence>
<sequence>MGPMDLPLLPGGDLWIRIFYADCELLFSNASSVYTGVDFVRADLTFIVVAYGSCQPFNKNRLLLQPLDLVGYSKIMKILFHEDYFVLLKGLLLFLTWFSLNNLDSGQHVRLVIRIVEANWSYLKAI</sequence>
<keyword evidence="2" id="KW-1185">Reference proteome</keyword>
<dbReference type="EMBL" id="JAYMYQ010000006">
    <property type="protein sequence ID" value="KAK7323238.1"/>
    <property type="molecule type" value="Genomic_DNA"/>
</dbReference>
<comment type="caution">
    <text evidence="1">The sequence shown here is derived from an EMBL/GenBank/DDBJ whole genome shotgun (WGS) entry which is preliminary data.</text>
</comment>
<dbReference type="Proteomes" id="UP001367508">
    <property type="component" value="Unassembled WGS sequence"/>
</dbReference>